<evidence type="ECO:0000313" key="3">
    <source>
        <dbReference type="Proteomes" id="UP000309340"/>
    </source>
</evidence>
<dbReference type="OrthoDB" id="2316594at2759"/>
<dbReference type="Proteomes" id="UP000309340">
    <property type="component" value="Unassembled WGS sequence"/>
</dbReference>
<name>A0A4U0WR69_9PEZI</name>
<dbReference type="SUPFAM" id="SSF52540">
    <property type="entry name" value="P-loop containing nucleoside triphosphate hydrolases"/>
    <property type="match status" value="1"/>
</dbReference>
<proteinExistence type="predicted"/>
<comment type="caution">
    <text evidence="2">The sequence shown here is derived from an EMBL/GenBank/DDBJ whole genome shotgun (WGS) entry which is preliminary data.</text>
</comment>
<dbReference type="EMBL" id="NAJQ01000720">
    <property type="protein sequence ID" value="TKA65601.1"/>
    <property type="molecule type" value="Genomic_DNA"/>
</dbReference>
<accession>A0A4U0WR69</accession>
<dbReference type="InterPro" id="IPR027417">
    <property type="entry name" value="P-loop_NTPase"/>
</dbReference>
<feature type="compositionally biased region" description="Acidic residues" evidence="1">
    <location>
        <begin position="62"/>
        <end position="74"/>
    </location>
</feature>
<evidence type="ECO:0000256" key="1">
    <source>
        <dbReference type="SAM" id="MobiDB-lite"/>
    </source>
</evidence>
<gene>
    <name evidence="2" type="ORF">B0A55_11136</name>
</gene>
<evidence type="ECO:0000313" key="2">
    <source>
        <dbReference type="EMBL" id="TKA65601.1"/>
    </source>
</evidence>
<feature type="region of interest" description="Disordered" evidence="1">
    <location>
        <begin position="49"/>
        <end position="89"/>
    </location>
</feature>
<sequence>MEGDYYTERAYYLSFLNRDVTGRSGEEESLRTTPLFSLAVKHAIDGTFKERSAGTPEASEAVSDEAVDSADESEDGGRPISDHRGFQYPGRTLPTPILPQYGLLGFPVGKHDRISHHEPIMLNVHAPNSAFICGSQGSGKSYTLNCFLENCLLADACTGKLRQPLAGLVFHYDMESSGTLAETASLCSRGIKVNVLVSNSNFEAAQLNYRTATDNPEDLTVKKFLLPPSELSIERMHKLMAFSERSDAVPLYMEVIQRILRQMAVSGQGRGFNYGEFLQLLDHAGLSTEQQRPMRLRLDLLHSFMRWPPSKTDLKRKTARKLLDLQPGTLTVVDLSDPFVDTATVCTLFDICLSVAKEKRPGCGMVVALDEAHKYIDQSPAATNFTDRLLTTIREQRHIGTRVIISTQEPTISEKLLDLCSISIVHHFKSPAWFRSICDHLDGASGLVNSEREQATLFEEIVTLPIGESGVFAPGAFICLSTDGRPERLGSGVLQMKTRSRLGTDAGA</sequence>
<evidence type="ECO:0008006" key="4">
    <source>
        <dbReference type="Google" id="ProtNLM"/>
    </source>
</evidence>
<reference evidence="2 3" key="1">
    <citation type="submission" date="2017-03" db="EMBL/GenBank/DDBJ databases">
        <title>Genomes of endolithic fungi from Antarctica.</title>
        <authorList>
            <person name="Coleine C."/>
            <person name="Masonjones S."/>
            <person name="Stajich J.E."/>
        </authorList>
    </citation>
    <scope>NUCLEOTIDE SEQUENCE [LARGE SCALE GENOMIC DNA]</scope>
    <source>
        <strain evidence="2 3">CCFEE 5184</strain>
    </source>
</reference>
<protein>
    <recommendedName>
        <fullName evidence="4">AAA+ ATPase domain-containing protein</fullName>
    </recommendedName>
</protein>
<dbReference type="Gene3D" id="3.40.50.300">
    <property type="entry name" value="P-loop containing nucleotide triphosphate hydrolases"/>
    <property type="match status" value="1"/>
</dbReference>
<dbReference type="AlphaFoldDB" id="A0A4U0WR69"/>
<dbReference type="STRING" id="329884.A0A4U0WR69"/>
<feature type="compositionally biased region" description="Basic and acidic residues" evidence="1">
    <location>
        <begin position="75"/>
        <end position="85"/>
    </location>
</feature>
<organism evidence="2 3">
    <name type="scientific">Friedmanniomyces simplex</name>
    <dbReference type="NCBI Taxonomy" id="329884"/>
    <lineage>
        <taxon>Eukaryota</taxon>
        <taxon>Fungi</taxon>
        <taxon>Dikarya</taxon>
        <taxon>Ascomycota</taxon>
        <taxon>Pezizomycotina</taxon>
        <taxon>Dothideomycetes</taxon>
        <taxon>Dothideomycetidae</taxon>
        <taxon>Mycosphaerellales</taxon>
        <taxon>Teratosphaeriaceae</taxon>
        <taxon>Friedmanniomyces</taxon>
    </lineage>
</organism>
<keyword evidence="3" id="KW-1185">Reference proteome</keyword>